<organism evidence="8 9">
    <name type="scientific">Xylaria grammica</name>
    <dbReference type="NCBI Taxonomy" id="363999"/>
    <lineage>
        <taxon>Eukaryota</taxon>
        <taxon>Fungi</taxon>
        <taxon>Dikarya</taxon>
        <taxon>Ascomycota</taxon>
        <taxon>Pezizomycotina</taxon>
        <taxon>Sordariomycetes</taxon>
        <taxon>Xylariomycetidae</taxon>
        <taxon>Xylariales</taxon>
        <taxon>Xylariaceae</taxon>
        <taxon>Xylaria</taxon>
    </lineage>
</organism>
<accession>A0A439CX63</accession>
<dbReference type="STRING" id="363999.A0A439CX63"/>
<evidence type="ECO:0000313" key="9">
    <source>
        <dbReference type="Proteomes" id="UP000286045"/>
    </source>
</evidence>
<dbReference type="InterPro" id="IPR049326">
    <property type="entry name" value="Rhodopsin_dom_fungi"/>
</dbReference>
<evidence type="ECO:0000256" key="3">
    <source>
        <dbReference type="ARBA" id="ARBA00022989"/>
    </source>
</evidence>
<dbReference type="InterPro" id="IPR052337">
    <property type="entry name" value="SAT4-like"/>
</dbReference>
<dbReference type="GO" id="GO:0016020">
    <property type="term" value="C:membrane"/>
    <property type="evidence" value="ECO:0007669"/>
    <property type="project" value="UniProtKB-SubCell"/>
</dbReference>
<keyword evidence="2 6" id="KW-0812">Transmembrane</keyword>
<dbReference type="AlphaFoldDB" id="A0A439CX63"/>
<feature type="transmembrane region" description="Helical" evidence="6">
    <location>
        <begin position="77"/>
        <end position="98"/>
    </location>
</feature>
<feature type="transmembrane region" description="Helical" evidence="6">
    <location>
        <begin position="118"/>
        <end position="136"/>
    </location>
</feature>
<dbReference type="EMBL" id="RYZI01000315">
    <property type="protein sequence ID" value="RWA06708.1"/>
    <property type="molecule type" value="Genomic_DNA"/>
</dbReference>
<evidence type="ECO:0000256" key="1">
    <source>
        <dbReference type="ARBA" id="ARBA00004141"/>
    </source>
</evidence>
<comment type="caution">
    <text evidence="8">The sequence shown here is derived from an EMBL/GenBank/DDBJ whole genome shotgun (WGS) entry which is preliminary data.</text>
</comment>
<keyword evidence="9" id="KW-1185">Reference proteome</keyword>
<dbReference type="Proteomes" id="UP000286045">
    <property type="component" value="Unassembled WGS sequence"/>
</dbReference>
<comment type="similarity">
    <text evidence="5">Belongs to the SAT4 family.</text>
</comment>
<protein>
    <recommendedName>
        <fullName evidence="7">Rhodopsin domain-containing protein</fullName>
    </recommendedName>
</protein>
<evidence type="ECO:0000256" key="4">
    <source>
        <dbReference type="ARBA" id="ARBA00023136"/>
    </source>
</evidence>
<dbReference type="PANTHER" id="PTHR33048:SF47">
    <property type="entry name" value="INTEGRAL MEMBRANE PROTEIN-RELATED"/>
    <property type="match status" value="1"/>
</dbReference>
<name>A0A439CX63_9PEZI</name>
<sequence>MDLIVNFPSLPPAIQQQILNGPGLEPPEGVTPDFSKPGNRPGVAISVSVLCLTLVTLSVVARAYSRFVVQKKIRLEDFLGIAAFGGYAGMAWGFYTQLHYGGFFVNQWNVRFRDLEKIIPSALIFSILYAVTMVFAKPAILLEWTHIFVLDREHRAFYRVAHTIIILNVLLYVSGIIADTATCIPLSALWQPWIRGKCINKKALDIATAYFNLAVDVFIFILPQRIIWNLHMPKNKKIGVSIIFSFGILSVARIQHFP</sequence>
<evidence type="ECO:0000256" key="2">
    <source>
        <dbReference type="ARBA" id="ARBA00022692"/>
    </source>
</evidence>
<evidence type="ECO:0000256" key="5">
    <source>
        <dbReference type="ARBA" id="ARBA00038359"/>
    </source>
</evidence>
<keyword evidence="4 6" id="KW-0472">Membrane</keyword>
<evidence type="ECO:0000313" key="8">
    <source>
        <dbReference type="EMBL" id="RWA06708.1"/>
    </source>
</evidence>
<proteinExistence type="inferred from homology"/>
<keyword evidence="3 6" id="KW-1133">Transmembrane helix</keyword>
<dbReference type="PANTHER" id="PTHR33048">
    <property type="entry name" value="PTH11-LIKE INTEGRAL MEMBRANE PROTEIN (AFU_ORTHOLOGUE AFUA_5G11245)"/>
    <property type="match status" value="1"/>
</dbReference>
<feature type="transmembrane region" description="Helical" evidence="6">
    <location>
        <begin position="209"/>
        <end position="226"/>
    </location>
</feature>
<feature type="transmembrane region" description="Helical" evidence="6">
    <location>
        <begin position="43"/>
        <end position="65"/>
    </location>
</feature>
<feature type="transmembrane region" description="Helical" evidence="6">
    <location>
        <begin position="156"/>
        <end position="178"/>
    </location>
</feature>
<evidence type="ECO:0000256" key="6">
    <source>
        <dbReference type="SAM" id="Phobius"/>
    </source>
</evidence>
<feature type="transmembrane region" description="Helical" evidence="6">
    <location>
        <begin position="238"/>
        <end position="256"/>
    </location>
</feature>
<evidence type="ECO:0000259" key="7">
    <source>
        <dbReference type="Pfam" id="PF20684"/>
    </source>
</evidence>
<reference evidence="8 9" key="1">
    <citation type="submission" date="2018-12" db="EMBL/GenBank/DDBJ databases">
        <title>Draft genome sequence of Xylaria grammica IHI A82.</title>
        <authorList>
            <person name="Buettner E."/>
            <person name="Kellner H."/>
        </authorList>
    </citation>
    <scope>NUCLEOTIDE SEQUENCE [LARGE SCALE GENOMIC DNA]</scope>
    <source>
        <strain evidence="8 9">IHI A82</strain>
    </source>
</reference>
<comment type="subcellular location">
    <subcellularLocation>
        <location evidence="1">Membrane</location>
        <topology evidence="1">Multi-pass membrane protein</topology>
    </subcellularLocation>
</comment>
<feature type="domain" description="Rhodopsin" evidence="7">
    <location>
        <begin position="61"/>
        <end position="251"/>
    </location>
</feature>
<dbReference type="Pfam" id="PF20684">
    <property type="entry name" value="Fung_rhodopsin"/>
    <property type="match status" value="1"/>
</dbReference>
<gene>
    <name evidence="8" type="ORF">EKO27_g8405</name>
</gene>